<dbReference type="InterPro" id="IPR016197">
    <property type="entry name" value="Chromo-like_dom_sf"/>
</dbReference>
<dbReference type="AlphaFoldDB" id="A0A8R7VGH8"/>
<proteinExistence type="predicted"/>
<dbReference type="SUPFAM" id="SSF54160">
    <property type="entry name" value="Chromo domain-like"/>
    <property type="match status" value="1"/>
</dbReference>
<dbReference type="PANTHER" id="PTHR46148">
    <property type="entry name" value="CHROMO DOMAIN-CONTAINING PROTEIN"/>
    <property type="match status" value="1"/>
</dbReference>
<protein>
    <recommendedName>
        <fullName evidence="1">Tf2-1-like SH3-like domain-containing protein</fullName>
    </recommendedName>
</protein>
<reference evidence="2" key="2">
    <citation type="submission" date="2022-06" db="UniProtKB">
        <authorList>
            <consortium name="EnsemblPlants"/>
        </authorList>
    </citation>
    <scope>IDENTIFICATION</scope>
</reference>
<dbReference type="Gramene" id="TuG1812S0000354200.01.T01">
    <property type="protein sequence ID" value="TuG1812S0000354200.01.T01"/>
    <property type="gene ID" value="TuG1812S0000354200.01"/>
</dbReference>
<sequence>MITQKIGKYAYKLQFSEEVKIHPVFHVSQLKKHIGPKSIPSPYLPMVNEDGTIKTGPAEVLQVRQVPRHNIPVVQWFIQWQNLSPAEVTWEDADFIKYAFPEFFQETTQAWHAAERTT</sequence>
<dbReference type="InterPro" id="IPR056924">
    <property type="entry name" value="SH3_Tf2-1"/>
</dbReference>
<accession>A0A8R7VGH8</accession>
<feature type="domain" description="Tf2-1-like SH3-like" evidence="1">
    <location>
        <begin position="2"/>
        <end position="33"/>
    </location>
</feature>
<evidence type="ECO:0000313" key="3">
    <source>
        <dbReference type="Proteomes" id="UP000015106"/>
    </source>
</evidence>
<name>A0A8R7VGH8_TRIUA</name>
<keyword evidence="3" id="KW-1185">Reference proteome</keyword>
<dbReference type="Pfam" id="PF24626">
    <property type="entry name" value="SH3_Tf2-1"/>
    <property type="match status" value="1"/>
</dbReference>
<dbReference type="Proteomes" id="UP000015106">
    <property type="component" value="Unassembled WGS sequence"/>
</dbReference>
<evidence type="ECO:0000313" key="2">
    <source>
        <dbReference type="EnsemblPlants" id="TuG1812S0000354200.01.T01"/>
    </source>
</evidence>
<dbReference type="PANTHER" id="PTHR46148:SF52">
    <property type="entry name" value="OS04G0603800 PROTEIN"/>
    <property type="match status" value="1"/>
</dbReference>
<dbReference type="Gene3D" id="2.40.50.40">
    <property type="match status" value="1"/>
</dbReference>
<evidence type="ECO:0000259" key="1">
    <source>
        <dbReference type="Pfam" id="PF24626"/>
    </source>
</evidence>
<organism evidence="2 3">
    <name type="scientific">Triticum urartu</name>
    <name type="common">Red wild einkorn</name>
    <name type="synonym">Crithodium urartu</name>
    <dbReference type="NCBI Taxonomy" id="4572"/>
    <lineage>
        <taxon>Eukaryota</taxon>
        <taxon>Viridiplantae</taxon>
        <taxon>Streptophyta</taxon>
        <taxon>Embryophyta</taxon>
        <taxon>Tracheophyta</taxon>
        <taxon>Spermatophyta</taxon>
        <taxon>Magnoliopsida</taxon>
        <taxon>Liliopsida</taxon>
        <taxon>Poales</taxon>
        <taxon>Poaceae</taxon>
        <taxon>BOP clade</taxon>
        <taxon>Pooideae</taxon>
        <taxon>Triticodae</taxon>
        <taxon>Triticeae</taxon>
        <taxon>Triticinae</taxon>
        <taxon>Triticum</taxon>
    </lineage>
</organism>
<reference evidence="3" key="1">
    <citation type="journal article" date="2013" name="Nature">
        <title>Draft genome of the wheat A-genome progenitor Triticum urartu.</title>
        <authorList>
            <person name="Ling H.Q."/>
            <person name="Zhao S."/>
            <person name="Liu D."/>
            <person name="Wang J."/>
            <person name="Sun H."/>
            <person name="Zhang C."/>
            <person name="Fan H."/>
            <person name="Li D."/>
            <person name="Dong L."/>
            <person name="Tao Y."/>
            <person name="Gao C."/>
            <person name="Wu H."/>
            <person name="Li Y."/>
            <person name="Cui Y."/>
            <person name="Guo X."/>
            <person name="Zheng S."/>
            <person name="Wang B."/>
            <person name="Yu K."/>
            <person name="Liang Q."/>
            <person name="Yang W."/>
            <person name="Lou X."/>
            <person name="Chen J."/>
            <person name="Feng M."/>
            <person name="Jian J."/>
            <person name="Zhang X."/>
            <person name="Luo G."/>
            <person name="Jiang Y."/>
            <person name="Liu J."/>
            <person name="Wang Z."/>
            <person name="Sha Y."/>
            <person name="Zhang B."/>
            <person name="Wu H."/>
            <person name="Tang D."/>
            <person name="Shen Q."/>
            <person name="Xue P."/>
            <person name="Zou S."/>
            <person name="Wang X."/>
            <person name="Liu X."/>
            <person name="Wang F."/>
            <person name="Yang Y."/>
            <person name="An X."/>
            <person name="Dong Z."/>
            <person name="Zhang K."/>
            <person name="Zhang X."/>
            <person name="Luo M.C."/>
            <person name="Dvorak J."/>
            <person name="Tong Y."/>
            <person name="Wang J."/>
            <person name="Yang H."/>
            <person name="Li Z."/>
            <person name="Wang D."/>
            <person name="Zhang A."/>
            <person name="Wang J."/>
        </authorList>
    </citation>
    <scope>NUCLEOTIDE SEQUENCE</scope>
    <source>
        <strain evidence="3">cv. G1812</strain>
    </source>
</reference>
<dbReference type="EnsemblPlants" id="TuG1812S0000354200.01.T01">
    <property type="protein sequence ID" value="TuG1812S0000354200.01.T01"/>
    <property type="gene ID" value="TuG1812S0000354200.01"/>
</dbReference>